<feature type="region of interest" description="Disordered" evidence="1">
    <location>
        <begin position="237"/>
        <end position="268"/>
    </location>
</feature>
<name>A0AAJ7U3U0_PETMA</name>
<feature type="compositionally biased region" description="Pro residues" evidence="1">
    <location>
        <begin position="498"/>
        <end position="511"/>
    </location>
</feature>
<dbReference type="InterPro" id="IPR045717">
    <property type="entry name" value="CHRDL1/2"/>
</dbReference>
<feature type="domain" description="VWFC" evidence="2">
    <location>
        <begin position="84"/>
        <end position="149"/>
    </location>
</feature>
<evidence type="ECO:0000259" key="2">
    <source>
        <dbReference type="PROSITE" id="PS50184"/>
    </source>
</evidence>
<gene>
    <name evidence="4" type="primary">LOC116952494</name>
</gene>
<sequence length="637" mass="68598">MSLALPCYPPSKLPSCLQLSLIKGRVGNSRQAGRYTVPAPPPPTLTMATAMGMNVNRVGGLSVWLLIATCGAAQTHSSGQAGDRQCVFQDQRYSPGDTWHPFLPPRGLEHCIRCACSKSGNVQCARVRCPQLLCEHPVSVPQHCCPACPESEEPRREDGRASGRTCEYQGATHQHGALFPGGVALFPARLPNQCVQCGCSEGSVYCALKTCQPLNCTAQVMGTQRCCPVCKEHTSETEMQESERGDLEQTKAETTPMRQSHREAVRTPRTTITHDKHARQARTTITHSTNIKTPVHFIVIVIISHDLSRHSCGGPSGEERRPRGRGGGGSLGGRPASAAAAAAVAAGRHARPLRDSLLPARASVSFNMSRGRPGKACSYHGRLYSHGEWWQPSVAPLGPVECVSCTCRDGRPECHRTHCPRDDQMPCPAPRKMRGRCCKVCPQEPGGEERDSDRDHRSGAGCGVDVGDRAVYEVTSATPRVGPREAGAGKGDAGSRSPQPPQPPQPPPPPPRLRKFAVVPDADRDVDVVILTTQNGIILDMNVEPMEKQKFEGDYRQATGVTLRLLARTTHSRWKKFRQKASRARVGECGAAKLCGAPVRADELLRALAPLKHECGGRGGHGRVVSRGSLACVVGLA</sequence>
<evidence type="ECO:0000313" key="3">
    <source>
        <dbReference type="Proteomes" id="UP001318040"/>
    </source>
</evidence>
<dbReference type="AlphaFoldDB" id="A0AAJ7U3U0"/>
<protein>
    <submittedName>
        <fullName evidence="4">Chordin-like protein 1</fullName>
    </submittedName>
</protein>
<dbReference type="Pfam" id="PF23334">
    <property type="entry name" value="VWC2L_2nd"/>
    <property type="match status" value="1"/>
</dbReference>
<organism evidence="3 4">
    <name type="scientific">Petromyzon marinus</name>
    <name type="common">Sea lamprey</name>
    <dbReference type="NCBI Taxonomy" id="7757"/>
    <lineage>
        <taxon>Eukaryota</taxon>
        <taxon>Metazoa</taxon>
        <taxon>Chordata</taxon>
        <taxon>Craniata</taxon>
        <taxon>Vertebrata</taxon>
        <taxon>Cyclostomata</taxon>
        <taxon>Hyperoartia</taxon>
        <taxon>Petromyzontiformes</taxon>
        <taxon>Petromyzontidae</taxon>
        <taxon>Petromyzon</taxon>
    </lineage>
</organism>
<accession>A0AAJ7U3U0</accession>
<dbReference type="GO" id="GO:0030154">
    <property type="term" value="P:cell differentiation"/>
    <property type="evidence" value="ECO:0007669"/>
    <property type="project" value="TreeGrafter"/>
</dbReference>
<dbReference type="PANTHER" id="PTHR46303:SF1">
    <property type="entry name" value="VWFC DOMAIN-CONTAINING PROTEIN"/>
    <property type="match status" value="1"/>
</dbReference>
<dbReference type="SUPFAM" id="SSF57603">
    <property type="entry name" value="FnI-like domain"/>
    <property type="match status" value="3"/>
</dbReference>
<feature type="compositionally biased region" description="Basic and acidic residues" evidence="1">
    <location>
        <begin position="447"/>
        <end position="458"/>
    </location>
</feature>
<feature type="region of interest" description="Disordered" evidence="1">
    <location>
        <begin position="310"/>
        <end position="335"/>
    </location>
</feature>
<dbReference type="RefSeq" id="XP_032827777.1">
    <property type="nucleotide sequence ID" value="XM_032971886.1"/>
</dbReference>
<proteinExistence type="predicted"/>
<dbReference type="Pfam" id="PF00093">
    <property type="entry name" value="VWC"/>
    <property type="match status" value="2"/>
</dbReference>
<dbReference type="SMART" id="SM00214">
    <property type="entry name" value="VWC"/>
    <property type="match status" value="3"/>
</dbReference>
<dbReference type="PROSITE" id="PS50184">
    <property type="entry name" value="VWFC_2"/>
    <property type="match status" value="2"/>
</dbReference>
<dbReference type="PROSITE" id="PS01208">
    <property type="entry name" value="VWFC_1"/>
    <property type="match status" value="2"/>
</dbReference>
<dbReference type="GO" id="GO:0030514">
    <property type="term" value="P:negative regulation of BMP signaling pathway"/>
    <property type="evidence" value="ECO:0007669"/>
    <property type="project" value="TreeGrafter"/>
</dbReference>
<dbReference type="InterPro" id="IPR001007">
    <property type="entry name" value="VWF_dom"/>
</dbReference>
<dbReference type="Gene3D" id="2.10.70.10">
    <property type="entry name" value="Complement Module, domain 1"/>
    <property type="match status" value="1"/>
</dbReference>
<feature type="region of interest" description="Disordered" evidence="1">
    <location>
        <begin position="443"/>
        <end position="513"/>
    </location>
</feature>
<feature type="domain" description="VWFC" evidence="2">
    <location>
        <begin position="375"/>
        <end position="442"/>
    </location>
</feature>
<evidence type="ECO:0000256" key="1">
    <source>
        <dbReference type="SAM" id="MobiDB-lite"/>
    </source>
</evidence>
<evidence type="ECO:0000313" key="4">
    <source>
        <dbReference type="RefSeq" id="XP_032827777.1"/>
    </source>
</evidence>
<keyword evidence="3" id="KW-1185">Reference proteome</keyword>
<dbReference type="Proteomes" id="UP001318040">
    <property type="component" value="Chromosome 47"/>
</dbReference>
<dbReference type="PANTHER" id="PTHR46303">
    <property type="entry name" value="VWFC DOMAIN-CONTAINING PROTEIN"/>
    <property type="match status" value="1"/>
</dbReference>
<dbReference type="GO" id="GO:0005615">
    <property type="term" value="C:extracellular space"/>
    <property type="evidence" value="ECO:0007669"/>
    <property type="project" value="TreeGrafter"/>
</dbReference>
<dbReference type="KEGG" id="pmrn:116952494"/>
<dbReference type="GO" id="GO:0036122">
    <property type="term" value="F:BMP binding"/>
    <property type="evidence" value="ECO:0007669"/>
    <property type="project" value="TreeGrafter"/>
</dbReference>
<dbReference type="Gene3D" id="6.20.200.20">
    <property type="match status" value="2"/>
</dbReference>
<reference evidence="4" key="1">
    <citation type="submission" date="2025-08" db="UniProtKB">
        <authorList>
            <consortium name="RefSeq"/>
        </authorList>
    </citation>
    <scope>IDENTIFICATION</scope>
    <source>
        <tissue evidence="4">Sperm</tissue>
    </source>
</reference>
<feature type="compositionally biased region" description="Basic and acidic residues" evidence="1">
    <location>
        <begin position="237"/>
        <end position="251"/>
    </location>
</feature>